<dbReference type="KEGG" id="pvt:110073610"/>
<dbReference type="GO" id="GO:0016020">
    <property type="term" value="C:membrane"/>
    <property type="evidence" value="ECO:0007669"/>
    <property type="project" value="TreeGrafter"/>
</dbReference>
<dbReference type="InterPro" id="IPR002861">
    <property type="entry name" value="Reeler_dom"/>
</dbReference>
<protein>
    <submittedName>
        <fullName evidence="4">Reelin domain-containing protein 1 isoform X1</fullName>
    </submittedName>
</protein>
<evidence type="ECO:0000256" key="1">
    <source>
        <dbReference type="SAM" id="Phobius"/>
    </source>
</evidence>
<keyword evidence="1" id="KW-0472">Membrane</keyword>
<dbReference type="PANTHER" id="PTHR45828">
    <property type="entry name" value="CYTOCHROME B561/FERRIC REDUCTASE TRANSMEMBRANE"/>
    <property type="match status" value="1"/>
</dbReference>
<dbReference type="GeneID" id="110073610"/>
<dbReference type="AlphaFoldDB" id="A0A6J0SY72"/>
<dbReference type="RefSeq" id="XP_020638649.2">
    <property type="nucleotide sequence ID" value="XM_020782990.2"/>
</dbReference>
<dbReference type="PROSITE" id="PS51019">
    <property type="entry name" value="REELIN"/>
    <property type="match status" value="1"/>
</dbReference>
<dbReference type="PANTHER" id="PTHR45828:SF51">
    <property type="entry name" value="REELIN DOMAIN-CONTAINING PROTEIN 1"/>
    <property type="match status" value="1"/>
</dbReference>
<keyword evidence="3" id="KW-1185">Reference proteome</keyword>
<keyword evidence="1" id="KW-1133">Transmembrane helix</keyword>
<dbReference type="Proteomes" id="UP001652642">
    <property type="component" value="Chromosome 5"/>
</dbReference>
<dbReference type="Gene3D" id="2.60.40.4060">
    <property type="entry name" value="Reeler domain"/>
    <property type="match status" value="1"/>
</dbReference>
<accession>A0A6J0SY72</accession>
<proteinExistence type="predicted"/>
<organism evidence="3 4">
    <name type="scientific">Pogona vitticeps</name>
    <name type="common">central bearded dragon</name>
    <dbReference type="NCBI Taxonomy" id="103695"/>
    <lineage>
        <taxon>Eukaryota</taxon>
        <taxon>Metazoa</taxon>
        <taxon>Chordata</taxon>
        <taxon>Craniata</taxon>
        <taxon>Vertebrata</taxon>
        <taxon>Euteleostomi</taxon>
        <taxon>Lepidosauria</taxon>
        <taxon>Squamata</taxon>
        <taxon>Bifurcata</taxon>
        <taxon>Unidentata</taxon>
        <taxon>Episquamata</taxon>
        <taxon>Toxicofera</taxon>
        <taxon>Iguania</taxon>
        <taxon>Acrodonta</taxon>
        <taxon>Agamidae</taxon>
        <taxon>Amphibolurinae</taxon>
        <taxon>Pogona</taxon>
    </lineage>
</organism>
<dbReference type="InParanoid" id="A0A6J0SY72"/>
<feature type="domain" description="Reelin" evidence="2">
    <location>
        <begin position="26"/>
        <end position="186"/>
    </location>
</feature>
<keyword evidence="1" id="KW-0812">Transmembrane</keyword>
<evidence type="ECO:0000313" key="4">
    <source>
        <dbReference type="RefSeq" id="XP_020638649.2"/>
    </source>
</evidence>
<dbReference type="Pfam" id="PF02014">
    <property type="entry name" value="Reeler"/>
    <property type="match status" value="1"/>
</dbReference>
<reference evidence="4" key="1">
    <citation type="submission" date="2025-08" db="UniProtKB">
        <authorList>
            <consortium name="RefSeq"/>
        </authorList>
    </citation>
    <scope>IDENTIFICATION</scope>
</reference>
<evidence type="ECO:0000313" key="3">
    <source>
        <dbReference type="Proteomes" id="UP001652642"/>
    </source>
</evidence>
<dbReference type="InterPro" id="IPR051237">
    <property type="entry name" value="Ferric-chelate_Red/DefProt"/>
</dbReference>
<dbReference type="CTD" id="345051"/>
<dbReference type="CDD" id="cd08544">
    <property type="entry name" value="Reeler"/>
    <property type="match status" value="1"/>
</dbReference>
<gene>
    <name evidence="4" type="primary">REELD1</name>
</gene>
<sequence>MCSKIKDEMEVHTLLVVWTFITLCLVSYTAAFSHGASLSACTDMRPKHIRAHLQNPQNNYITIHTNMSFFPGDKVPVTVRSTRDFMGFMLQARRVSNDQIAGTFVYIPPGSKLLTCFEDGDTVTHSDKSLKRNLSFVWKAPDQPIGDVRFFLSVVQSYFVYWARIQSSIVSQQTQNRTTAESTVASITIKPTRLQTLNDLKGSFPSDKESFIPGIFLTQFQRSSLSSLSGIAATLISDPAYGERQVSLSEPRDNGRFLPESLTESVTSHAIRSSGEKQVNGSGTDDNLTLESSLQFQNLSVTAQDYSSHRSSYNGTENTSTLPTSQVCLICKEGMEVVSASSNPSVSKSTPPIAASVPIHLWEPALFSGMGKRPEHLAREEDTDIYQSLSAASMQMAEKQSMTQNVSANFLPQAEVATAGQEKRWGKDISGNILMKVTRTIPKPAVSGRGGGGGEKPQKGSQLVAAQLGVLLGCSAVFGMVLAIGLRCIHSQYCHKRTEVSFSEPDNNVIALQESGEMMHFRKIRENSFVLVQAEYNWISPSGNGKKAVM</sequence>
<feature type="transmembrane region" description="Helical" evidence="1">
    <location>
        <begin position="468"/>
        <end position="489"/>
    </location>
</feature>
<dbReference type="InterPro" id="IPR042307">
    <property type="entry name" value="Reeler_sf"/>
</dbReference>
<dbReference type="OrthoDB" id="2419613at2759"/>
<name>A0A6J0SY72_9SAUR</name>
<evidence type="ECO:0000259" key="2">
    <source>
        <dbReference type="PROSITE" id="PS51019"/>
    </source>
</evidence>